<dbReference type="InterPro" id="IPR040758">
    <property type="entry name" value="PrmC_N"/>
</dbReference>
<comment type="catalytic activity">
    <reaction evidence="4">
        <text>L-glutaminyl-[peptide chain release factor] + S-adenosyl-L-methionine = N(5)-methyl-L-glutaminyl-[peptide chain release factor] + S-adenosyl-L-homocysteine + H(+)</text>
        <dbReference type="Rhea" id="RHEA:42896"/>
        <dbReference type="Rhea" id="RHEA-COMP:10271"/>
        <dbReference type="Rhea" id="RHEA-COMP:10272"/>
        <dbReference type="ChEBI" id="CHEBI:15378"/>
        <dbReference type="ChEBI" id="CHEBI:30011"/>
        <dbReference type="ChEBI" id="CHEBI:57856"/>
        <dbReference type="ChEBI" id="CHEBI:59789"/>
        <dbReference type="ChEBI" id="CHEBI:61891"/>
        <dbReference type="EC" id="2.1.1.297"/>
    </reaction>
</comment>
<dbReference type="GO" id="GO:0102559">
    <property type="term" value="F:peptide chain release factor N(5)-glutamine methyltransferase activity"/>
    <property type="evidence" value="ECO:0007669"/>
    <property type="project" value="UniProtKB-EC"/>
</dbReference>
<keyword evidence="3 4" id="KW-0949">S-adenosyl-L-methionine</keyword>
<dbReference type="Pfam" id="PF13847">
    <property type="entry name" value="Methyltransf_31"/>
    <property type="match status" value="1"/>
</dbReference>
<dbReference type="InterPro" id="IPR050320">
    <property type="entry name" value="N5-glutamine_MTase"/>
</dbReference>
<dbReference type="InterPro" id="IPR004556">
    <property type="entry name" value="HemK-like"/>
</dbReference>
<feature type="binding site" evidence="4">
    <location>
        <begin position="190"/>
        <end position="193"/>
    </location>
    <ligand>
        <name>substrate</name>
    </ligand>
</feature>
<evidence type="ECO:0000256" key="4">
    <source>
        <dbReference type="HAMAP-Rule" id="MF_02126"/>
    </source>
</evidence>
<dbReference type="PROSITE" id="PS00092">
    <property type="entry name" value="N6_MTASE"/>
    <property type="match status" value="1"/>
</dbReference>
<dbReference type="SUPFAM" id="SSF53335">
    <property type="entry name" value="S-adenosyl-L-methionine-dependent methyltransferases"/>
    <property type="match status" value="1"/>
</dbReference>
<evidence type="ECO:0000256" key="3">
    <source>
        <dbReference type="ARBA" id="ARBA00022691"/>
    </source>
</evidence>
<comment type="caution">
    <text evidence="7">The sequence shown here is derived from an EMBL/GenBank/DDBJ whole genome shotgun (WGS) entry which is preliminary data.</text>
</comment>
<dbReference type="Gene3D" id="3.40.50.150">
    <property type="entry name" value="Vaccinia Virus protein VP39"/>
    <property type="match status" value="1"/>
</dbReference>
<reference evidence="7 8" key="1">
    <citation type="submission" date="2019-07" db="EMBL/GenBank/DDBJ databases">
        <title>Whole genome shotgun sequence of Swaminathania salitolerans NBRC 104436.</title>
        <authorList>
            <person name="Hosoyama A."/>
            <person name="Uohara A."/>
            <person name="Ohji S."/>
            <person name="Ichikawa N."/>
        </authorList>
    </citation>
    <scope>NUCLEOTIDE SEQUENCE [LARGE SCALE GENOMIC DNA]</scope>
    <source>
        <strain evidence="7 8">NBRC 104436</strain>
    </source>
</reference>
<dbReference type="EC" id="2.1.1.297" evidence="4"/>
<dbReference type="RefSeq" id="WP_186807696.1">
    <property type="nucleotide sequence ID" value="NZ_BJVC01000002.1"/>
</dbReference>
<feature type="binding site" evidence="4">
    <location>
        <position position="176"/>
    </location>
    <ligand>
        <name>S-adenosyl-L-methionine</name>
        <dbReference type="ChEBI" id="CHEBI:59789"/>
    </ligand>
</feature>
<dbReference type="InterPro" id="IPR029063">
    <property type="entry name" value="SAM-dependent_MTases_sf"/>
</dbReference>
<dbReference type="GO" id="GO:0003676">
    <property type="term" value="F:nucleic acid binding"/>
    <property type="evidence" value="ECO:0007669"/>
    <property type="project" value="InterPro"/>
</dbReference>
<dbReference type="InterPro" id="IPR025714">
    <property type="entry name" value="Methyltranfer_dom"/>
</dbReference>
<dbReference type="NCBIfam" id="TIGR03534">
    <property type="entry name" value="RF_mod_PrmC"/>
    <property type="match status" value="1"/>
</dbReference>
<feature type="domain" description="Methyltransferase" evidence="5">
    <location>
        <begin position="120"/>
        <end position="206"/>
    </location>
</feature>
<evidence type="ECO:0000259" key="6">
    <source>
        <dbReference type="Pfam" id="PF17827"/>
    </source>
</evidence>
<proteinExistence type="inferred from homology"/>
<dbReference type="Proteomes" id="UP000321405">
    <property type="component" value="Unassembled WGS sequence"/>
</dbReference>
<evidence type="ECO:0000313" key="8">
    <source>
        <dbReference type="Proteomes" id="UP000321405"/>
    </source>
</evidence>
<comment type="function">
    <text evidence="4">Methylates the class 1 translation termination release factors RF1/PrfA and RF2/PrfB on the glutamine residue of the universally conserved GGQ motif.</text>
</comment>
<organism evidence="7 8">
    <name type="scientific">Swaminathania salitolerans</name>
    <dbReference type="NCBI Taxonomy" id="182838"/>
    <lineage>
        <taxon>Bacteria</taxon>
        <taxon>Pseudomonadati</taxon>
        <taxon>Pseudomonadota</taxon>
        <taxon>Alphaproteobacteria</taxon>
        <taxon>Acetobacterales</taxon>
        <taxon>Acetobacteraceae</taxon>
        <taxon>Swaminathania</taxon>
    </lineage>
</organism>
<comment type="similarity">
    <text evidence="4">Belongs to the protein N5-glutamine methyltransferase family. PrmC subfamily.</text>
</comment>
<keyword evidence="8" id="KW-1185">Reference proteome</keyword>
<dbReference type="CDD" id="cd02440">
    <property type="entry name" value="AdoMet_MTases"/>
    <property type="match status" value="1"/>
</dbReference>
<dbReference type="PANTHER" id="PTHR18895:SF74">
    <property type="entry name" value="MTRF1L RELEASE FACTOR GLUTAMINE METHYLTRANSFERASE"/>
    <property type="match status" value="1"/>
</dbReference>
<evidence type="ECO:0000256" key="2">
    <source>
        <dbReference type="ARBA" id="ARBA00022679"/>
    </source>
</evidence>
<dbReference type="EMBL" id="BJVC01000002">
    <property type="protein sequence ID" value="GEL02108.1"/>
    <property type="molecule type" value="Genomic_DNA"/>
</dbReference>
<dbReference type="HAMAP" id="MF_02126">
    <property type="entry name" value="RF_methyltr_PrmC"/>
    <property type="match status" value="1"/>
</dbReference>
<dbReference type="NCBIfam" id="TIGR00536">
    <property type="entry name" value="hemK_fam"/>
    <property type="match status" value="1"/>
</dbReference>
<dbReference type="InterPro" id="IPR019874">
    <property type="entry name" value="RF_methyltr_PrmC"/>
</dbReference>
<keyword evidence="1 4" id="KW-0489">Methyltransferase</keyword>
<dbReference type="Gene3D" id="1.10.8.10">
    <property type="entry name" value="DNA helicase RuvA subunit, C-terminal domain"/>
    <property type="match status" value="1"/>
</dbReference>
<dbReference type="PANTHER" id="PTHR18895">
    <property type="entry name" value="HEMK METHYLTRANSFERASE"/>
    <property type="match status" value="1"/>
</dbReference>
<sequence>MSGNPYGVREVLQEATRRLAEAGLEGPRMEARRLLRWATGCDAASLLTRDELTGPELSRMQDGLARRCARVPLALIEGEAEFWTLTLRVSAATLIPRGDSETVIDTLLALRPVRSAPFAFLDLGTGTGCLLLAALSEYRNATGVGLDLSPEAAALARENARLNELDDRASFVAGNWFAPLEGRFDIVLSNPPYIRIADMDDLMPEVRDHEPHRALVAGEDGLDAYREILSGAGRFLAAGGLLVFEIGIGQEDDLVLLAAGAGFVCVAMRRDLGGIVRALAFERKI</sequence>
<evidence type="ECO:0000313" key="7">
    <source>
        <dbReference type="EMBL" id="GEL02108.1"/>
    </source>
</evidence>
<evidence type="ECO:0000256" key="1">
    <source>
        <dbReference type="ARBA" id="ARBA00022603"/>
    </source>
</evidence>
<accession>A0A511BVP1</accession>
<dbReference type="InterPro" id="IPR002052">
    <property type="entry name" value="DNA_methylase_N6_adenine_CS"/>
</dbReference>
<feature type="binding site" evidence="4">
    <location>
        <position position="147"/>
    </location>
    <ligand>
        <name>S-adenosyl-L-methionine</name>
        <dbReference type="ChEBI" id="CHEBI:59789"/>
    </ligand>
</feature>
<dbReference type="AlphaFoldDB" id="A0A511BVP1"/>
<dbReference type="Pfam" id="PF17827">
    <property type="entry name" value="PrmC_N"/>
    <property type="match status" value="1"/>
</dbReference>
<gene>
    <name evidence="4 7" type="primary">prmC</name>
    <name evidence="7" type="ORF">SSA02_12710</name>
</gene>
<feature type="domain" description="Release factor glutamine methyltransferase N-terminal" evidence="6">
    <location>
        <begin position="10"/>
        <end position="78"/>
    </location>
</feature>
<evidence type="ECO:0000259" key="5">
    <source>
        <dbReference type="Pfam" id="PF13847"/>
    </source>
</evidence>
<feature type="binding site" evidence="4">
    <location>
        <position position="190"/>
    </location>
    <ligand>
        <name>S-adenosyl-L-methionine</name>
        <dbReference type="ChEBI" id="CHEBI:59789"/>
    </ligand>
</feature>
<dbReference type="GO" id="GO:0032259">
    <property type="term" value="P:methylation"/>
    <property type="evidence" value="ECO:0007669"/>
    <property type="project" value="UniProtKB-KW"/>
</dbReference>
<feature type="binding site" evidence="4">
    <location>
        <begin position="124"/>
        <end position="128"/>
    </location>
    <ligand>
        <name>S-adenosyl-L-methionine</name>
        <dbReference type="ChEBI" id="CHEBI:59789"/>
    </ligand>
</feature>
<name>A0A511BVP1_9PROT</name>
<keyword evidence="2 4" id="KW-0808">Transferase</keyword>
<protein>
    <recommendedName>
        <fullName evidence="4">Release factor glutamine methyltransferase</fullName>
        <shortName evidence="4">RF MTase</shortName>
        <ecNumber evidence="4">2.1.1.297</ecNumber>
    </recommendedName>
    <alternativeName>
        <fullName evidence="4">N5-glutamine methyltransferase PrmC</fullName>
    </alternativeName>
    <alternativeName>
        <fullName evidence="4">Protein-(glutamine-N5) MTase PrmC</fullName>
    </alternativeName>
    <alternativeName>
        <fullName evidence="4">Protein-glutamine N-methyltransferase PrmC</fullName>
    </alternativeName>
</protein>